<comment type="caution">
    <text evidence="1">The sequence shown here is derived from an EMBL/GenBank/DDBJ whole genome shotgun (WGS) entry which is preliminary data.</text>
</comment>
<evidence type="ECO:0000313" key="2">
    <source>
        <dbReference type="Proteomes" id="UP000789366"/>
    </source>
</evidence>
<feature type="non-terminal residue" evidence="1">
    <location>
        <position position="76"/>
    </location>
</feature>
<reference evidence="1" key="1">
    <citation type="submission" date="2021-06" db="EMBL/GenBank/DDBJ databases">
        <authorList>
            <person name="Kallberg Y."/>
            <person name="Tangrot J."/>
            <person name="Rosling A."/>
        </authorList>
    </citation>
    <scope>NUCLEOTIDE SEQUENCE</scope>
    <source>
        <strain evidence="1">28 12/20/2015</strain>
    </source>
</reference>
<gene>
    <name evidence="1" type="ORF">SPELUC_LOCUS6973</name>
</gene>
<dbReference type="Proteomes" id="UP000789366">
    <property type="component" value="Unassembled WGS sequence"/>
</dbReference>
<dbReference type="EMBL" id="CAJVPW010008789">
    <property type="protein sequence ID" value="CAG8597225.1"/>
    <property type="molecule type" value="Genomic_DNA"/>
</dbReference>
<organism evidence="1 2">
    <name type="scientific">Cetraspora pellucida</name>
    <dbReference type="NCBI Taxonomy" id="1433469"/>
    <lineage>
        <taxon>Eukaryota</taxon>
        <taxon>Fungi</taxon>
        <taxon>Fungi incertae sedis</taxon>
        <taxon>Mucoromycota</taxon>
        <taxon>Glomeromycotina</taxon>
        <taxon>Glomeromycetes</taxon>
        <taxon>Diversisporales</taxon>
        <taxon>Gigasporaceae</taxon>
        <taxon>Cetraspora</taxon>
    </lineage>
</organism>
<proteinExistence type="predicted"/>
<keyword evidence="2" id="KW-1185">Reference proteome</keyword>
<protein>
    <submittedName>
        <fullName evidence="1">17108_t:CDS:1</fullName>
    </submittedName>
</protein>
<sequence>MTTVIEIFLQELTETEPADVIVKPPSYDHKDKTRTKVHLTYQVLRNMTSLRNHKDSSQQIVLANRLTKHYEIASTR</sequence>
<evidence type="ECO:0000313" key="1">
    <source>
        <dbReference type="EMBL" id="CAG8597225.1"/>
    </source>
</evidence>
<accession>A0ACA9MPV8</accession>
<name>A0ACA9MPV8_9GLOM</name>